<evidence type="ECO:0000256" key="1">
    <source>
        <dbReference type="ARBA" id="ARBA00022741"/>
    </source>
</evidence>
<proteinExistence type="predicted"/>
<dbReference type="GO" id="GO:0005524">
    <property type="term" value="F:ATP binding"/>
    <property type="evidence" value="ECO:0007669"/>
    <property type="project" value="UniProtKB-KW"/>
</dbReference>
<keyword evidence="7" id="KW-1185">Reference proteome</keyword>
<evidence type="ECO:0000256" key="3">
    <source>
        <dbReference type="ARBA" id="ARBA00058225"/>
    </source>
</evidence>
<dbReference type="STRING" id="105231.A0A1Y1HUS8"/>
<sequence length="402" mass="44247">MIGQFDGHVPGAASDTSAPECAPERDGPLATRVNNGATPSVGIPRPGLAQQLHESLNNPNALPGYSVGPVIGEGGFCKVRLGTHLVSGEKVAIKVIDKTRLTDPTDRKRVAREIKVLKKLNQQSNIIRLLEVGEASSRIHVIMEHASGGTLLDHVRKKKRLPEPEARDCLRQILVGLTYCHAQGVIHRDIKLENLLLTADRQMKIIDFGLSAILVPGKKLRVHCGSPSYAAPEIVSRQLYDGPPVDVWSLGVVLFAMITGYLPFHASGSNKDELCQKIIAGVYKTPDWISDESKDLLRGMLTTDPRRRLTLEQVADHPWVRGKSVPCWRLPGLPTELECRPPLDPAILNCISKRIDTQSLSESILRGEHTYFTATYHLLATRAQSDRRRAYGEPDRPPLVAS</sequence>
<dbReference type="GO" id="GO:0004674">
    <property type="term" value="F:protein serine/threonine kinase activity"/>
    <property type="evidence" value="ECO:0000318"/>
    <property type="project" value="GO_Central"/>
</dbReference>
<dbReference type="EMBL" id="DF236983">
    <property type="protein sequence ID" value="GAQ79608.1"/>
    <property type="molecule type" value="Genomic_DNA"/>
</dbReference>
<dbReference type="GO" id="GO:0005737">
    <property type="term" value="C:cytoplasm"/>
    <property type="evidence" value="ECO:0000318"/>
    <property type="project" value="GO_Central"/>
</dbReference>
<dbReference type="Pfam" id="PF00069">
    <property type="entry name" value="Pkinase"/>
    <property type="match status" value="1"/>
</dbReference>
<organism evidence="6 7">
    <name type="scientific">Klebsormidium nitens</name>
    <name type="common">Green alga</name>
    <name type="synonym">Ulothrix nitens</name>
    <dbReference type="NCBI Taxonomy" id="105231"/>
    <lineage>
        <taxon>Eukaryota</taxon>
        <taxon>Viridiplantae</taxon>
        <taxon>Streptophyta</taxon>
        <taxon>Klebsormidiophyceae</taxon>
        <taxon>Klebsormidiales</taxon>
        <taxon>Klebsormidiaceae</taxon>
        <taxon>Klebsormidium</taxon>
    </lineage>
</organism>
<accession>A0A1Y1HUS8</accession>
<dbReference type="OrthoDB" id="193931at2759"/>
<dbReference type="SMART" id="SM00220">
    <property type="entry name" value="S_TKc"/>
    <property type="match status" value="1"/>
</dbReference>
<evidence type="ECO:0000259" key="5">
    <source>
        <dbReference type="PROSITE" id="PS50011"/>
    </source>
</evidence>
<dbReference type="Gene3D" id="1.10.510.10">
    <property type="entry name" value="Transferase(Phosphotransferase) domain 1"/>
    <property type="match status" value="1"/>
</dbReference>
<keyword evidence="1" id="KW-0547">Nucleotide-binding</keyword>
<feature type="region of interest" description="Disordered" evidence="4">
    <location>
        <begin position="1"/>
        <end position="46"/>
    </location>
</feature>
<dbReference type="PROSITE" id="PS00108">
    <property type="entry name" value="PROTEIN_KINASE_ST"/>
    <property type="match status" value="1"/>
</dbReference>
<name>A0A1Y1HUS8_KLENI</name>
<evidence type="ECO:0000256" key="4">
    <source>
        <dbReference type="SAM" id="MobiDB-lite"/>
    </source>
</evidence>
<evidence type="ECO:0000313" key="6">
    <source>
        <dbReference type="EMBL" id="GAQ79608.1"/>
    </source>
</evidence>
<dbReference type="InterPro" id="IPR008271">
    <property type="entry name" value="Ser/Thr_kinase_AS"/>
</dbReference>
<dbReference type="FunFam" id="1.10.510.10:FF:000571">
    <property type="entry name" value="Maternal embryonic leucine zipper kinase"/>
    <property type="match status" value="1"/>
</dbReference>
<dbReference type="InterPro" id="IPR011009">
    <property type="entry name" value="Kinase-like_dom_sf"/>
</dbReference>
<dbReference type="GO" id="GO:0035556">
    <property type="term" value="P:intracellular signal transduction"/>
    <property type="evidence" value="ECO:0000318"/>
    <property type="project" value="GO_Central"/>
</dbReference>
<dbReference type="CDD" id="cd14003">
    <property type="entry name" value="STKc_AMPK-like"/>
    <property type="match status" value="1"/>
</dbReference>
<feature type="domain" description="Protein kinase" evidence="5">
    <location>
        <begin position="65"/>
        <end position="320"/>
    </location>
</feature>
<dbReference type="OMA" id="RPKVQPC"/>
<evidence type="ECO:0000313" key="7">
    <source>
        <dbReference type="Proteomes" id="UP000054558"/>
    </source>
</evidence>
<dbReference type="AlphaFoldDB" id="A0A1Y1HUS8"/>
<dbReference type="InterPro" id="IPR000719">
    <property type="entry name" value="Prot_kinase_dom"/>
</dbReference>
<gene>
    <name evidence="6" type="ORF">KFL_000340110</name>
</gene>
<dbReference type="SUPFAM" id="SSF56112">
    <property type="entry name" value="Protein kinase-like (PK-like)"/>
    <property type="match status" value="1"/>
</dbReference>
<evidence type="ECO:0000256" key="2">
    <source>
        <dbReference type="ARBA" id="ARBA00022840"/>
    </source>
</evidence>
<comment type="function">
    <text evidence="3">CIPK serine-threonine protein kinases interact with CBL proteins. Binding of a CBL protein to the regulatory NAF domain of CIPK protein lead to the activation of the kinase in a calcium-dependent manner.</text>
</comment>
<keyword evidence="2" id="KW-0067">ATP-binding</keyword>
<dbReference type="PANTHER" id="PTHR24346">
    <property type="entry name" value="MAP/MICROTUBULE AFFINITY-REGULATING KINASE"/>
    <property type="match status" value="1"/>
</dbReference>
<dbReference type="PROSITE" id="PS50011">
    <property type="entry name" value="PROTEIN_KINASE_DOM"/>
    <property type="match status" value="1"/>
</dbReference>
<protein>
    <recommendedName>
        <fullName evidence="5">Protein kinase domain-containing protein</fullName>
    </recommendedName>
</protein>
<dbReference type="Proteomes" id="UP000054558">
    <property type="component" value="Unassembled WGS sequence"/>
</dbReference>
<dbReference type="PANTHER" id="PTHR24346:SF30">
    <property type="entry name" value="MATERNAL EMBRYONIC LEUCINE ZIPPER KINASE"/>
    <property type="match status" value="1"/>
</dbReference>
<reference evidence="6 7" key="1">
    <citation type="journal article" date="2014" name="Nat. Commun.">
        <title>Klebsormidium flaccidum genome reveals primary factors for plant terrestrial adaptation.</title>
        <authorList>
            <person name="Hori K."/>
            <person name="Maruyama F."/>
            <person name="Fujisawa T."/>
            <person name="Togashi T."/>
            <person name="Yamamoto N."/>
            <person name="Seo M."/>
            <person name="Sato S."/>
            <person name="Yamada T."/>
            <person name="Mori H."/>
            <person name="Tajima N."/>
            <person name="Moriyama T."/>
            <person name="Ikeuchi M."/>
            <person name="Watanabe M."/>
            <person name="Wada H."/>
            <person name="Kobayashi K."/>
            <person name="Saito M."/>
            <person name="Masuda T."/>
            <person name="Sasaki-Sekimoto Y."/>
            <person name="Mashiguchi K."/>
            <person name="Awai K."/>
            <person name="Shimojima M."/>
            <person name="Masuda S."/>
            <person name="Iwai M."/>
            <person name="Nobusawa T."/>
            <person name="Narise T."/>
            <person name="Kondo S."/>
            <person name="Saito H."/>
            <person name="Sato R."/>
            <person name="Murakawa M."/>
            <person name="Ihara Y."/>
            <person name="Oshima-Yamada Y."/>
            <person name="Ohtaka K."/>
            <person name="Satoh M."/>
            <person name="Sonobe K."/>
            <person name="Ishii M."/>
            <person name="Ohtani R."/>
            <person name="Kanamori-Sato M."/>
            <person name="Honoki R."/>
            <person name="Miyazaki D."/>
            <person name="Mochizuki H."/>
            <person name="Umetsu J."/>
            <person name="Higashi K."/>
            <person name="Shibata D."/>
            <person name="Kamiya Y."/>
            <person name="Sato N."/>
            <person name="Nakamura Y."/>
            <person name="Tabata S."/>
            <person name="Ida S."/>
            <person name="Kurokawa K."/>
            <person name="Ohta H."/>
        </authorList>
    </citation>
    <scope>NUCLEOTIDE SEQUENCE [LARGE SCALE GENOMIC DNA]</scope>
    <source>
        <strain evidence="6 7">NIES-2285</strain>
    </source>
</reference>